<feature type="non-terminal residue" evidence="11">
    <location>
        <position position="1"/>
    </location>
</feature>
<dbReference type="EMBL" id="HAAD01002405">
    <property type="protein sequence ID" value="CDG68637.1"/>
    <property type="molecule type" value="mRNA"/>
</dbReference>
<dbReference type="UniPathway" id="UPA00529">
    <property type="reaction ID" value="UER00385"/>
</dbReference>
<evidence type="ECO:0000256" key="6">
    <source>
        <dbReference type="PIRSR" id="PIRSR000137-2"/>
    </source>
</evidence>
<dbReference type="InterPro" id="IPR007867">
    <property type="entry name" value="GMC_OxRtase_C"/>
</dbReference>
<feature type="domain" description="Glucose-methanol-choline oxidoreductase N-terminal" evidence="9">
    <location>
        <begin position="135"/>
        <end position="158"/>
    </location>
</feature>
<dbReference type="Pfam" id="PF05199">
    <property type="entry name" value="GMC_oxred_C"/>
    <property type="match status" value="1"/>
</dbReference>
<gene>
    <name evidence="11" type="primary">CHDH</name>
</gene>
<feature type="domain" description="Glucose-methanol-choline oxidoreductase N-terminal" evidence="10">
    <location>
        <begin position="307"/>
        <end position="321"/>
    </location>
</feature>
<evidence type="ECO:0000256" key="2">
    <source>
        <dbReference type="ARBA" id="ARBA00010790"/>
    </source>
</evidence>
<dbReference type="Pfam" id="PF00732">
    <property type="entry name" value="GMC_oxred_N"/>
    <property type="match status" value="1"/>
</dbReference>
<dbReference type="InterPro" id="IPR012132">
    <property type="entry name" value="GMC_OxRdtase"/>
</dbReference>
<dbReference type="GO" id="GO:0008812">
    <property type="term" value="F:choline dehydrogenase activity"/>
    <property type="evidence" value="ECO:0007669"/>
    <property type="project" value="UniProtKB-EC"/>
</dbReference>
<feature type="binding site" evidence="6">
    <location>
        <begin position="145"/>
        <end position="148"/>
    </location>
    <ligand>
        <name>FAD</name>
        <dbReference type="ChEBI" id="CHEBI:57692"/>
    </ligand>
</feature>
<reference evidence="11" key="1">
    <citation type="journal article" date="2013" name="Genome Biol. Evol.">
        <title>Punctuated emergences of genetic and phenotypic innovations in eumetazoan, bilaterian, euteleostome, and hominidae ancestors.</title>
        <authorList>
            <person name="Wenger Y."/>
            <person name="Galliot B."/>
        </authorList>
    </citation>
    <scope>NUCLEOTIDE SEQUENCE</scope>
    <source>
        <tissue evidence="11">Whole animals</tissue>
    </source>
</reference>
<dbReference type="Gene3D" id="3.30.560.10">
    <property type="entry name" value="Glucose Oxidase, domain 3"/>
    <property type="match status" value="1"/>
</dbReference>
<dbReference type="OrthoDB" id="269227at2759"/>
<dbReference type="PROSITE" id="PS00624">
    <property type="entry name" value="GMC_OXRED_2"/>
    <property type="match status" value="1"/>
</dbReference>
<evidence type="ECO:0000256" key="1">
    <source>
        <dbReference type="ARBA" id="ARBA00001974"/>
    </source>
</evidence>
<evidence type="ECO:0000256" key="8">
    <source>
        <dbReference type="RuleBase" id="RU003969"/>
    </source>
</evidence>
<evidence type="ECO:0000259" key="10">
    <source>
        <dbReference type="PROSITE" id="PS00624"/>
    </source>
</evidence>
<dbReference type="NCBIfam" id="NF002550">
    <property type="entry name" value="PRK02106.1"/>
    <property type="match status" value="1"/>
</dbReference>
<dbReference type="GO" id="GO:0005743">
    <property type="term" value="C:mitochondrial inner membrane"/>
    <property type="evidence" value="ECO:0007669"/>
    <property type="project" value="TreeGrafter"/>
</dbReference>
<name>T2M9M9_HYDVU</name>
<sequence>MLLFDASGRNFWMLLDGSECFWNSWMLLDACRCLFRKLLEASSCFWKFLVVWSTSHDYVIVGAGSAGCVLANRLSEDPNNRVLSLEAGPQDAWWNWKIHMPAAMVYNLCNDKYNWYYHTVPQSHMNDRVMYWPRGRVWGGSSALNAMVYIRGHPQDYDRWEKEGAAGWSYKDCLPYFKKSQTHSLGENHYRGGNGPLHVTRGSMENPLFQAFLDAGQQAGYPYTDDVNGYQQEGVGPFDRTIYKGKRWSTSQAYLRPALNRPNLKARHKAFTYKIIFDGTKALGVEYVYGSEIRRAKANKEVILSGGAINTPHLLMLSGVGDAKELAKHGIPVVAHLPGVGKNLQDHLEVYIQNRCIQPVTLYKQTRLWNMPLVGAKWLFAKKGEGSTSSMEAGGFIRTRKEVPHPDVQLHFLPFAVKDHGRQYPDGHAYQVHAGTMRATSRGYIALKSRHPYDHPLINPNYLSTNEDIIDMRECVKLSREIMAQDAFLPFRGDELLPGVNVKTDLDIDNFIRAHGESAYHPSCTCKMGQDKDQMAVVDNETRVKGIENLRIVDASIMPSIISGNLNAPVIMMAEKAADLILGKKSLPQIPLNEFSSTSSINNNTIKN</sequence>
<keyword evidence="4 6" id="KW-0274">FAD</keyword>
<comment type="pathway">
    <text evidence="8">Amine and polyamine biosynthesis; betaine biosynthesis via choline pathway; betaine aldehyde from choline (cytochrome c reductase route): step 1/1.</text>
</comment>
<evidence type="ECO:0000259" key="9">
    <source>
        <dbReference type="PROSITE" id="PS00623"/>
    </source>
</evidence>
<comment type="similarity">
    <text evidence="2 7">Belongs to the GMC oxidoreductase family.</text>
</comment>
<protein>
    <recommendedName>
        <fullName evidence="8">Choline dehydrogenase</fullName>
        <ecNumber evidence="8">1.1.99.1</ecNumber>
    </recommendedName>
</protein>
<dbReference type="GO" id="GO:0050660">
    <property type="term" value="F:flavin adenine dinucleotide binding"/>
    <property type="evidence" value="ECO:0007669"/>
    <property type="project" value="InterPro"/>
</dbReference>
<dbReference type="InterPro" id="IPR011533">
    <property type="entry name" value="BetA"/>
</dbReference>
<evidence type="ECO:0000256" key="4">
    <source>
        <dbReference type="ARBA" id="ARBA00022827"/>
    </source>
</evidence>
<dbReference type="EC" id="1.1.99.1" evidence="8"/>
<dbReference type="InterPro" id="IPR036188">
    <property type="entry name" value="FAD/NAD-bd_sf"/>
</dbReference>
<organism evidence="11">
    <name type="scientific">Hydra vulgaris</name>
    <name type="common">Hydra</name>
    <name type="synonym">Hydra attenuata</name>
    <dbReference type="NCBI Taxonomy" id="6087"/>
    <lineage>
        <taxon>Eukaryota</taxon>
        <taxon>Metazoa</taxon>
        <taxon>Cnidaria</taxon>
        <taxon>Hydrozoa</taxon>
        <taxon>Hydroidolina</taxon>
        <taxon>Anthoathecata</taxon>
        <taxon>Aplanulata</taxon>
        <taxon>Hydridae</taxon>
        <taxon>Hydra</taxon>
    </lineage>
</organism>
<evidence type="ECO:0000256" key="7">
    <source>
        <dbReference type="RuleBase" id="RU003968"/>
    </source>
</evidence>
<comment type="cofactor">
    <cofactor evidence="1 6">
        <name>FAD</name>
        <dbReference type="ChEBI" id="CHEBI:57692"/>
    </cofactor>
</comment>
<keyword evidence="3 7" id="KW-0285">Flavoprotein</keyword>
<dbReference type="AlphaFoldDB" id="T2M9M9"/>
<dbReference type="NCBIfam" id="TIGR01810">
    <property type="entry name" value="betA"/>
    <property type="match status" value="1"/>
</dbReference>
<dbReference type="GO" id="GO:0019285">
    <property type="term" value="P:glycine betaine biosynthetic process from choline"/>
    <property type="evidence" value="ECO:0007669"/>
    <property type="project" value="UniProtKB-UniPathway"/>
</dbReference>
<dbReference type="PANTHER" id="PTHR11552:SF147">
    <property type="entry name" value="CHOLINE DEHYDROGENASE, MITOCHONDRIAL"/>
    <property type="match status" value="1"/>
</dbReference>
<dbReference type="SUPFAM" id="SSF51905">
    <property type="entry name" value="FAD/NAD(P)-binding domain"/>
    <property type="match status" value="1"/>
</dbReference>
<keyword evidence="5" id="KW-0560">Oxidoreductase</keyword>
<evidence type="ECO:0000256" key="5">
    <source>
        <dbReference type="ARBA" id="ARBA00023002"/>
    </source>
</evidence>
<dbReference type="SUPFAM" id="SSF54373">
    <property type="entry name" value="FAD-linked reductases, C-terminal domain"/>
    <property type="match status" value="1"/>
</dbReference>
<dbReference type="Gene3D" id="3.50.50.60">
    <property type="entry name" value="FAD/NAD(P)-binding domain"/>
    <property type="match status" value="1"/>
</dbReference>
<proteinExistence type="evidence at transcript level"/>
<dbReference type="PANTHER" id="PTHR11552">
    <property type="entry name" value="GLUCOSE-METHANOL-CHOLINE GMC OXIDOREDUCTASE"/>
    <property type="match status" value="1"/>
</dbReference>
<feature type="binding site" evidence="6">
    <location>
        <position position="137"/>
    </location>
    <ligand>
        <name>FAD</name>
        <dbReference type="ChEBI" id="CHEBI:57692"/>
    </ligand>
</feature>
<evidence type="ECO:0000256" key="3">
    <source>
        <dbReference type="ARBA" id="ARBA00022630"/>
    </source>
</evidence>
<accession>T2M9M9</accession>
<comment type="catalytic activity">
    <reaction evidence="8">
        <text>choline + A = betaine aldehyde + AH2</text>
        <dbReference type="Rhea" id="RHEA:17433"/>
        <dbReference type="ChEBI" id="CHEBI:13193"/>
        <dbReference type="ChEBI" id="CHEBI:15354"/>
        <dbReference type="ChEBI" id="CHEBI:15710"/>
        <dbReference type="ChEBI" id="CHEBI:17499"/>
        <dbReference type="EC" id="1.1.99.1"/>
    </reaction>
</comment>
<dbReference type="InterPro" id="IPR000172">
    <property type="entry name" value="GMC_OxRdtase_N"/>
</dbReference>
<dbReference type="PIRSF" id="PIRSF000137">
    <property type="entry name" value="Alcohol_oxidase"/>
    <property type="match status" value="1"/>
</dbReference>
<evidence type="ECO:0000313" key="11">
    <source>
        <dbReference type="EMBL" id="CDG68637.1"/>
    </source>
</evidence>
<dbReference type="PROSITE" id="PS00623">
    <property type="entry name" value="GMC_OXRED_1"/>
    <property type="match status" value="1"/>
</dbReference>